<reference evidence="3" key="1">
    <citation type="submission" date="2017-05" db="EMBL/GenBank/DDBJ databases">
        <authorList>
            <person name="Song R."/>
            <person name="Chenine A.L."/>
            <person name="Ruprecht R.M."/>
        </authorList>
    </citation>
    <scope>NUCLEOTIDE SEQUENCE [LARGE SCALE GENOMIC DNA]</scope>
</reference>
<dbReference type="Proteomes" id="UP000245764">
    <property type="component" value="Chromosome 10"/>
</dbReference>
<evidence type="ECO:0000313" key="2">
    <source>
        <dbReference type="EMBL" id="SMR59345.1"/>
    </source>
</evidence>
<sequence length="323" mass="35774">MTLSSNLIFLCGTSTVTQEHLELARWMLEQVADAGDLRILRHDCDPTLYGYREDVPTVLLPTLNLLFTIKKAVATRPHDKVFGTLAICQELGVRVSVMGYDDSLAEVYAAATRWWIDRVGLFCCLTIAGSKSTTTANSALPSWAIDWQSGTTHDEVLEGGNSLLREAVKGGYFRQSRSTSGCSSVYSSINAGLTSLSLHVLFVDRITGVAPALHSQSDSGESSDALATIRKRQLDTWLRLTSTPERFNRWLFPAHDSFSTLLQLRLPSHGWEWDYFLRHNAGGEGFAPFKVFHKRAALVRNKTPPSPPVMNHKVPPSSALRVL</sequence>
<name>A0A2H1H0J9_ZYMTR</name>
<proteinExistence type="predicted"/>
<dbReference type="AlphaFoldDB" id="A0A2H1H0J9"/>
<organism evidence="2 3">
    <name type="scientific">Zymoseptoria tritici ST99CH_1E4</name>
    <dbReference type="NCBI Taxonomy" id="1276532"/>
    <lineage>
        <taxon>Eukaryota</taxon>
        <taxon>Fungi</taxon>
        <taxon>Dikarya</taxon>
        <taxon>Ascomycota</taxon>
        <taxon>Pezizomycotina</taxon>
        <taxon>Dothideomycetes</taxon>
        <taxon>Dothideomycetidae</taxon>
        <taxon>Mycosphaerellales</taxon>
        <taxon>Mycosphaerellaceae</taxon>
        <taxon>Zymoseptoria</taxon>
    </lineage>
</organism>
<gene>
    <name evidence="2" type="ORF">ZT1E4_G10080</name>
</gene>
<evidence type="ECO:0000313" key="3">
    <source>
        <dbReference type="Proteomes" id="UP000245764"/>
    </source>
</evidence>
<feature type="region of interest" description="Disordered" evidence="1">
    <location>
        <begin position="302"/>
        <end position="323"/>
    </location>
</feature>
<dbReference type="EMBL" id="LT854262">
    <property type="protein sequence ID" value="SMR59345.1"/>
    <property type="molecule type" value="Genomic_DNA"/>
</dbReference>
<accession>A0A2H1H0J9</accession>
<evidence type="ECO:0000256" key="1">
    <source>
        <dbReference type="SAM" id="MobiDB-lite"/>
    </source>
</evidence>
<protein>
    <submittedName>
        <fullName evidence="2">Uncharacterized protein</fullName>
    </submittedName>
</protein>